<dbReference type="EMBL" id="VIFX01000001">
    <property type="protein sequence ID" value="TQR88710.1"/>
    <property type="molecule type" value="Genomic_DNA"/>
</dbReference>
<dbReference type="AlphaFoldDB" id="A0A544W911"/>
<sequence>MPIYQCVTRPEFLTDDKRAEIAKEITRIHCETTGAPAAFVNVLFLDAPEGRLFTAGQPSSHSVIGGDIRHGRDVETRQELLRALSTMWTAITGQPEAELILGLREVPSENAMEAGLIFPPPGQEEAWFNANRERLTELGLN</sequence>
<gene>
    <name evidence="2" type="ORF">D8S82_00765</name>
</gene>
<evidence type="ECO:0000259" key="1">
    <source>
        <dbReference type="Pfam" id="PF14832"/>
    </source>
</evidence>
<dbReference type="Gene3D" id="3.30.429.10">
    <property type="entry name" value="Macrophage Migration Inhibitory Factor"/>
    <property type="match status" value="1"/>
</dbReference>
<comment type="caution">
    <text evidence="2">The sequence shown here is derived from an EMBL/GenBank/DDBJ whole genome shotgun (WGS) entry which is preliminary data.</text>
</comment>
<proteinExistence type="predicted"/>
<name>A0A544W911_9MYCO</name>
<dbReference type="Pfam" id="PF14832">
    <property type="entry name" value="Tautomerase_3"/>
    <property type="match status" value="1"/>
</dbReference>
<accession>A0A544W911</accession>
<keyword evidence="3" id="KW-1185">Reference proteome</keyword>
<dbReference type="Proteomes" id="UP000315759">
    <property type="component" value="Unassembled WGS sequence"/>
</dbReference>
<dbReference type="InterPro" id="IPR014347">
    <property type="entry name" value="Tautomerase/MIF_sf"/>
</dbReference>
<organism evidence="2 3">
    <name type="scientific">Mycolicibacterium hodleri</name>
    <dbReference type="NCBI Taxonomy" id="49897"/>
    <lineage>
        <taxon>Bacteria</taxon>
        <taxon>Bacillati</taxon>
        <taxon>Actinomycetota</taxon>
        <taxon>Actinomycetes</taxon>
        <taxon>Mycobacteriales</taxon>
        <taxon>Mycobacteriaceae</taxon>
        <taxon>Mycolicibacterium</taxon>
    </lineage>
</organism>
<protein>
    <submittedName>
        <fullName evidence="2">Cis-3-chloroacrylic acid dehalogenase</fullName>
    </submittedName>
</protein>
<dbReference type="SUPFAM" id="SSF55331">
    <property type="entry name" value="Tautomerase/MIF"/>
    <property type="match status" value="1"/>
</dbReference>
<evidence type="ECO:0000313" key="2">
    <source>
        <dbReference type="EMBL" id="TQR88710.1"/>
    </source>
</evidence>
<reference evidence="2 3" key="1">
    <citation type="submission" date="2018-10" db="EMBL/GenBank/DDBJ databases">
        <title>Draft genome of Mycobacterium hodleri strain B.</title>
        <authorList>
            <person name="Amande T.J."/>
            <person name="Mcgenity T.J."/>
        </authorList>
    </citation>
    <scope>NUCLEOTIDE SEQUENCE [LARGE SCALE GENOMIC DNA]</scope>
    <source>
        <strain evidence="2 3">B</strain>
    </source>
</reference>
<dbReference type="InterPro" id="IPR028116">
    <property type="entry name" value="Cis-CaaD-like"/>
</dbReference>
<feature type="domain" description="Tautomerase cis-CaaD-like" evidence="1">
    <location>
        <begin position="1"/>
        <end position="132"/>
    </location>
</feature>
<evidence type="ECO:0000313" key="3">
    <source>
        <dbReference type="Proteomes" id="UP000315759"/>
    </source>
</evidence>